<dbReference type="Proteomes" id="UP000058636">
    <property type="component" value="Unassembled WGS sequence"/>
</dbReference>
<dbReference type="SUPFAM" id="SSF46689">
    <property type="entry name" value="Homeodomain-like"/>
    <property type="match status" value="1"/>
</dbReference>
<evidence type="ECO:0000256" key="1">
    <source>
        <dbReference type="ARBA" id="ARBA00023125"/>
    </source>
</evidence>
<organism evidence="3 4">
    <name type="scientific">Thermotoga petrophila</name>
    <dbReference type="NCBI Taxonomy" id="93929"/>
    <lineage>
        <taxon>Bacteria</taxon>
        <taxon>Thermotogati</taxon>
        <taxon>Thermotogota</taxon>
        <taxon>Thermotogae</taxon>
        <taxon>Thermotogales</taxon>
        <taxon>Thermotogaceae</taxon>
        <taxon>Thermotoga</taxon>
    </lineage>
</organism>
<dbReference type="PROSITE" id="PS01081">
    <property type="entry name" value="HTH_TETR_1"/>
    <property type="match status" value="1"/>
</dbReference>
<reference evidence="3 4" key="1">
    <citation type="journal article" date="2015" name="MBio">
        <title>Genome-Resolved Metagenomic Analysis Reveals Roles for Candidate Phyla and Other Microbial Community Members in Biogeochemical Transformations in Oil Reservoirs.</title>
        <authorList>
            <person name="Hu P."/>
            <person name="Tom L."/>
            <person name="Singh A."/>
            <person name="Thomas B.C."/>
            <person name="Baker B.J."/>
            <person name="Piceno Y.M."/>
            <person name="Andersen G.L."/>
            <person name="Banfield J.F."/>
        </authorList>
    </citation>
    <scope>NUCLEOTIDE SEQUENCE [LARGE SCALE GENOMIC DNA]</scope>
    <source>
        <strain evidence="3">46_26</strain>
    </source>
</reference>
<dbReference type="InterPro" id="IPR001647">
    <property type="entry name" value="HTH_TetR"/>
</dbReference>
<dbReference type="PROSITE" id="PS50977">
    <property type="entry name" value="HTH_TETR_2"/>
    <property type="match status" value="1"/>
</dbReference>
<dbReference type="Pfam" id="PF21256">
    <property type="entry name" value="TetR_C_5-like"/>
    <property type="match status" value="1"/>
</dbReference>
<dbReference type="Gene3D" id="1.10.357.10">
    <property type="entry name" value="Tetracycline Repressor, domain 2"/>
    <property type="match status" value="1"/>
</dbReference>
<dbReference type="InterPro" id="IPR036271">
    <property type="entry name" value="Tet_transcr_reg_TetR-rel_C_sf"/>
</dbReference>
<dbReference type="InterPro" id="IPR023772">
    <property type="entry name" value="DNA-bd_HTH_TetR-type_CS"/>
</dbReference>
<evidence type="ECO:0000313" key="3">
    <source>
        <dbReference type="EMBL" id="KUK23432.1"/>
    </source>
</evidence>
<comment type="caution">
    <text evidence="3">The sequence shown here is derived from an EMBL/GenBank/DDBJ whole genome shotgun (WGS) entry which is preliminary data.</text>
</comment>
<dbReference type="SUPFAM" id="SSF48498">
    <property type="entry name" value="Tetracyclin repressor-like, C-terminal domain"/>
    <property type="match status" value="1"/>
</dbReference>
<gene>
    <name evidence="3" type="ORF">XD57_0479</name>
</gene>
<dbReference type="PATRIC" id="fig|93930.3.peg.1323"/>
<dbReference type="PANTHER" id="PTHR30055">
    <property type="entry name" value="HTH-TYPE TRANSCRIPTIONAL REGULATOR RUTR"/>
    <property type="match status" value="1"/>
</dbReference>
<dbReference type="Pfam" id="PF00440">
    <property type="entry name" value="TetR_N"/>
    <property type="match status" value="1"/>
</dbReference>
<sequence length="200" mass="23801">MLSKRDAILKAAVEVFGKKGYDRATTDEIAEKAGVAKGLIFHYFKNKEELYYQAYMSVTEKLQKEFENFLMKNRNRDIFDFMERWIEKKLEYSASHPEEADFLITLVSVDEGLRKRILLDLEKSQRVFFDFVREKLKDLDLAEDVTEEIALKFLMWFFSGFEEVYLRTYQGKPELLKRDMNTLVEEVKVMLRILKKGMTK</sequence>
<dbReference type="PANTHER" id="PTHR30055:SF226">
    <property type="entry name" value="HTH-TYPE TRANSCRIPTIONAL REGULATOR PKSA"/>
    <property type="match status" value="1"/>
</dbReference>
<dbReference type="PRINTS" id="PR00455">
    <property type="entry name" value="HTHTETR"/>
</dbReference>
<dbReference type="InterPro" id="IPR050109">
    <property type="entry name" value="HTH-type_TetR-like_transc_reg"/>
</dbReference>
<dbReference type="InterPro" id="IPR009057">
    <property type="entry name" value="Homeodomain-like_sf"/>
</dbReference>
<dbReference type="GO" id="GO:0003700">
    <property type="term" value="F:DNA-binding transcription factor activity"/>
    <property type="evidence" value="ECO:0007669"/>
    <property type="project" value="TreeGrafter"/>
</dbReference>
<dbReference type="SMR" id="A0A101ERN4"/>
<evidence type="ECO:0000256" key="2">
    <source>
        <dbReference type="PROSITE-ProRule" id="PRU00335"/>
    </source>
</evidence>
<proteinExistence type="predicted"/>
<dbReference type="AlphaFoldDB" id="A0A101ERN4"/>
<evidence type="ECO:0000313" key="4">
    <source>
        <dbReference type="Proteomes" id="UP000058636"/>
    </source>
</evidence>
<keyword evidence="1 2" id="KW-0238">DNA-binding</keyword>
<feature type="DNA-binding region" description="H-T-H motif" evidence="2">
    <location>
        <begin position="25"/>
        <end position="44"/>
    </location>
</feature>
<dbReference type="Gene3D" id="1.10.10.60">
    <property type="entry name" value="Homeodomain-like"/>
    <property type="match status" value="1"/>
</dbReference>
<protein>
    <submittedName>
        <fullName evidence="3">TetR family transcriptional regulator</fullName>
    </submittedName>
</protein>
<dbReference type="InterPro" id="IPR049488">
    <property type="entry name" value="TM_1030-like_C"/>
</dbReference>
<accession>A0A101ERN4</accession>
<dbReference type="EMBL" id="LGFG01000025">
    <property type="protein sequence ID" value="KUK23432.1"/>
    <property type="molecule type" value="Genomic_DNA"/>
</dbReference>
<dbReference type="GO" id="GO:0000976">
    <property type="term" value="F:transcription cis-regulatory region binding"/>
    <property type="evidence" value="ECO:0007669"/>
    <property type="project" value="TreeGrafter"/>
</dbReference>
<name>A0A101ERN4_9THEM</name>